<proteinExistence type="predicted"/>
<evidence type="ECO:0000256" key="2">
    <source>
        <dbReference type="SAM" id="Phobius"/>
    </source>
</evidence>
<organism evidence="3 4">
    <name type="scientific">Ophiocordyceps australis</name>
    <dbReference type="NCBI Taxonomy" id="1399860"/>
    <lineage>
        <taxon>Eukaryota</taxon>
        <taxon>Fungi</taxon>
        <taxon>Dikarya</taxon>
        <taxon>Ascomycota</taxon>
        <taxon>Pezizomycotina</taxon>
        <taxon>Sordariomycetes</taxon>
        <taxon>Hypocreomycetidae</taxon>
        <taxon>Hypocreales</taxon>
        <taxon>Ophiocordycipitaceae</taxon>
        <taxon>Ophiocordyceps</taxon>
    </lineage>
</organism>
<sequence>MPLVHVHAQSPSASTLATLRPAPQDAPYLGPSPRRRQKPPAHSSPSPTHTRQRRSPRRSPSHLPQKHHSSYLLAILSSPLVHLLAYISHLLLLALPYAKYPLGFLLAMYLCFLSIIMVHNTATRSIVSVVSPMCRIPAAGILLPVCAPSDAPPRIHPPKTNLPPTAFDDLIKVNAKFEQVLEKNAGGGSLSLELKRSEIAVRDLRTVVTYSSIPARHDLIVELDAYADAISESVNRLSRFSVRVGATVDIAISVNRCTSRYIHSLAPATDDLDRPRSLLASFVSLLMAPLSSFLKLQPSLVSEQALAYHYIDHTSYVSDRVAEIIREGQSLLNLLREAEAHLKVIFHLSTSSTNSVTLRRDEILTSLWTKLGGNSVPQHKIEEQLYLLRQVDSQRASIIHQLSSLLLELVTIQANLDMLRRSVTMPESLSTALHPATRIPLSAQVDTIDRGIEKLQAARSRIRATDDVRMREAAGWGQ</sequence>
<dbReference type="OrthoDB" id="4179406at2759"/>
<keyword evidence="2" id="KW-1133">Transmembrane helix</keyword>
<name>A0A2C5YLB2_9HYPO</name>
<dbReference type="AlphaFoldDB" id="A0A2C5YLB2"/>
<feature type="compositionally biased region" description="Low complexity" evidence="1">
    <location>
        <begin position="40"/>
        <end position="49"/>
    </location>
</feature>
<feature type="compositionally biased region" description="Basic residues" evidence="1">
    <location>
        <begin position="50"/>
        <end position="65"/>
    </location>
</feature>
<reference evidence="3 4" key="1">
    <citation type="submission" date="2017-06" db="EMBL/GenBank/DDBJ databases">
        <title>Ant-infecting Ophiocordyceps genomes reveal a high diversity of potential behavioral manipulation genes and a possible major role for enterotoxins.</title>
        <authorList>
            <person name="De Bekker C."/>
            <person name="Evans H.C."/>
            <person name="Brachmann A."/>
            <person name="Hughes D.P."/>
        </authorList>
    </citation>
    <scope>NUCLEOTIDE SEQUENCE [LARGE SCALE GENOMIC DNA]</scope>
    <source>
        <strain evidence="3 4">1348a</strain>
    </source>
</reference>
<dbReference type="EMBL" id="NJEU01001222">
    <property type="protein sequence ID" value="PHH68082.1"/>
    <property type="molecule type" value="Genomic_DNA"/>
</dbReference>
<keyword evidence="2" id="KW-0812">Transmembrane</keyword>
<evidence type="ECO:0000256" key="1">
    <source>
        <dbReference type="SAM" id="MobiDB-lite"/>
    </source>
</evidence>
<dbReference type="Proteomes" id="UP000224854">
    <property type="component" value="Unassembled WGS sequence"/>
</dbReference>
<feature type="transmembrane region" description="Helical" evidence="2">
    <location>
        <begin position="100"/>
        <end position="118"/>
    </location>
</feature>
<accession>A0A2C5YLB2</accession>
<feature type="region of interest" description="Disordered" evidence="1">
    <location>
        <begin position="1"/>
        <end position="65"/>
    </location>
</feature>
<keyword evidence="2" id="KW-0472">Membrane</keyword>
<keyword evidence="4" id="KW-1185">Reference proteome</keyword>
<protein>
    <submittedName>
        <fullName evidence="3">Uncharacterized protein</fullName>
    </submittedName>
</protein>
<comment type="caution">
    <text evidence="3">The sequence shown here is derived from an EMBL/GenBank/DDBJ whole genome shotgun (WGS) entry which is preliminary data.</text>
</comment>
<evidence type="ECO:0000313" key="4">
    <source>
        <dbReference type="Proteomes" id="UP000224854"/>
    </source>
</evidence>
<gene>
    <name evidence="3" type="ORF">CDD82_857</name>
</gene>
<evidence type="ECO:0000313" key="3">
    <source>
        <dbReference type="EMBL" id="PHH68082.1"/>
    </source>
</evidence>
<feature type="transmembrane region" description="Helical" evidence="2">
    <location>
        <begin position="71"/>
        <end position="94"/>
    </location>
</feature>